<dbReference type="AlphaFoldDB" id="A0A7K0BLZ6"/>
<keyword evidence="6 8" id="KW-1133">Transmembrane helix</keyword>
<evidence type="ECO:0000256" key="1">
    <source>
        <dbReference type="ARBA" id="ARBA00004651"/>
    </source>
</evidence>
<keyword evidence="3" id="KW-1003">Cell membrane</keyword>
<name>A0A7K0BLZ6_9ACTN</name>
<keyword evidence="11" id="KW-1185">Reference proteome</keyword>
<dbReference type="GO" id="GO:0022857">
    <property type="term" value="F:transmembrane transporter activity"/>
    <property type="evidence" value="ECO:0007669"/>
    <property type="project" value="InterPro"/>
</dbReference>
<dbReference type="OrthoDB" id="92598at2"/>
<dbReference type="Gene3D" id="1.10.3720.10">
    <property type="entry name" value="MetI-like"/>
    <property type="match status" value="1"/>
</dbReference>
<evidence type="ECO:0000256" key="5">
    <source>
        <dbReference type="ARBA" id="ARBA00022970"/>
    </source>
</evidence>
<evidence type="ECO:0000313" key="10">
    <source>
        <dbReference type="EMBL" id="MQY02208.1"/>
    </source>
</evidence>
<comment type="subcellular location">
    <subcellularLocation>
        <location evidence="1 8">Cell membrane</location>
        <topology evidence="1 8">Multi-pass membrane protein</topology>
    </subcellularLocation>
</comment>
<dbReference type="PROSITE" id="PS50928">
    <property type="entry name" value="ABC_TM1"/>
    <property type="match status" value="1"/>
</dbReference>
<proteinExistence type="inferred from homology"/>
<feature type="transmembrane region" description="Helical" evidence="8">
    <location>
        <begin position="189"/>
        <end position="207"/>
    </location>
</feature>
<evidence type="ECO:0000256" key="8">
    <source>
        <dbReference type="RuleBase" id="RU363032"/>
    </source>
</evidence>
<dbReference type="PANTHER" id="PTHR30614">
    <property type="entry name" value="MEMBRANE COMPONENT OF AMINO ACID ABC TRANSPORTER"/>
    <property type="match status" value="1"/>
</dbReference>
<accession>A0A7K0BLZ6</accession>
<dbReference type="InterPro" id="IPR010065">
    <property type="entry name" value="AA_ABC_transptr_permease_3TM"/>
</dbReference>
<dbReference type="InterPro" id="IPR000515">
    <property type="entry name" value="MetI-like"/>
</dbReference>
<feature type="domain" description="ABC transmembrane type-1" evidence="9">
    <location>
        <begin position="19"/>
        <end position="207"/>
    </location>
</feature>
<comment type="caution">
    <text evidence="10">The sequence shown here is derived from an EMBL/GenBank/DDBJ whole genome shotgun (WGS) entry which is preliminary data.</text>
</comment>
<dbReference type="Proteomes" id="UP000487268">
    <property type="component" value="Unassembled WGS sequence"/>
</dbReference>
<organism evidence="10 11">
    <name type="scientific">Actinomadura macrotermitis</name>
    <dbReference type="NCBI Taxonomy" id="2585200"/>
    <lineage>
        <taxon>Bacteria</taxon>
        <taxon>Bacillati</taxon>
        <taxon>Actinomycetota</taxon>
        <taxon>Actinomycetes</taxon>
        <taxon>Streptosporangiales</taxon>
        <taxon>Thermomonosporaceae</taxon>
        <taxon>Actinomadura</taxon>
    </lineage>
</organism>
<dbReference type="RefSeq" id="WP_153530464.1">
    <property type="nucleotide sequence ID" value="NZ_WEGH01000001.1"/>
</dbReference>
<dbReference type="SUPFAM" id="SSF161098">
    <property type="entry name" value="MetI-like"/>
    <property type="match status" value="1"/>
</dbReference>
<dbReference type="NCBIfam" id="TIGR01726">
    <property type="entry name" value="HEQRo_perm_3TM"/>
    <property type="match status" value="1"/>
</dbReference>
<comment type="similarity">
    <text evidence="8">Belongs to the binding-protein-dependent transport system permease family.</text>
</comment>
<dbReference type="CDD" id="cd06261">
    <property type="entry name" value="TM_PBP2"/>
    <property type="match status" value="1"/>
</dbReference>
<dbReference type="PANTHER" id="PTHR30614:SF0">
    <property type="entry name" value="L-CYSTINE TRANSPORT SYSTEM PERMEASE PROTEIN TCYL"/>
    <property type="match status" value="1"/>
</dbReference>
<evidence type="ECO:0000256" key="4">
    <source>
        <dbReference type="ARBA" id="ARBA00022692"/>
    </source>
</evidence>
<evidence type="ECO:0000256" key="7">
    <source>
        <dbReference type="ARBA" id="ARBA00023136"/>
    </source>
</evidence>
<gene>
    <name evidence="10" type="primary">yecS_2</name>
    <name evidence="10" type="ORF">ACRB68_02370</name>
</gene>
<evidence type="ECO:0000256" key="2">
    <source>
        <dbReference type="ARBA" id="ARBA00022448"/>
    </source>
</evidence>
<dbReference type="GO" id="GO:0043190">
    <property type="term" value="C:ATP-binding cassette (ABC) transporter complex"/>
    <property type="evidence" value="ECO:0007669"/>
    <property type="project" value="InterPro"/>
</dbReference>
<keyword evidence="5" id="KW-0029">Amino-acid transport</keyword>
<dbReference type="InterPro" id="IPR014341">
    <property type="entry name" value="Ectoine_EhuD"/>
</dbReference>
<evidence type="ECO:0000256" key="3">
    <source>
        <dbReference type="ARBA" id="ARBA00022475"/>
    </source>
</evidence>
<evidence type="ECO:0000256" key="6">
    <source>
        <dbReference type="ARBA" id="ARBA00022989"/>
    </source>
</evidence>
<keyword evidence="2 8" id="KW-0813">Transport</keyword>
<protein>
    <submittedName>
        <fullName evidence="10">L-cystine transport system permease protein YecS</fullName>
    </submittedName>
</protein>
<feature type="transmembrane region" description="Helical" evidence="8">
    <location>
        <begin position="21"/>
        <end position="43"/>
    </location>
</feature>
<dbReference type="GO" id="GO:0006865">
    <property type="term" value="P:amino acid transport"/>
    <property type="evidence" value="ECO:0007669"/>
    <property type="project" value="UniProtKB-KW"/>
</dbReference>
<keyword evidence="7 8" id="KW-0472">Membrane</keyword>
<dbReference type="InterPro" id="IPR035906">
    <property type="entry name" value="MetI-like_sf"/>
</dbReference>
<dbReference type="InterPro" id="IPR043429">
    <property type="entry name" value="ArtM/GltK/GlnP/TcyL/YhdX-like"/>
</dbReference>
<dbReference type="NCBIfam" id="TIGR03003">
    <property type="entry name" value="ectoine_ehuD"/>
    <property type="match status" value="1"/>
</dbReference>
<sequence>MIWDWDYTRELLPSLLHGLRYTVQATLLGYVLAVLAGLLWAVLRRSGNVVVDQAVRWVVEFVRSTPLLVQLAFLYYALPATGVRFSALVTGVIGLGLHYSAYTAEVYRAGIADVPRGQWEAATALNLPRRRVWLAVVLPQAVRRVIPPLGNYLIAMFKDSPLLLVITVPEMMHEAQAAGSPTGRFLEPFTVAAVLFVFVSVVSSVLIRRLERRYGTV</sequence>
<evidence type="ECO:0000259" key="9">
    <source>
        <dbReference type="PROSITE" id="PS50928"/>
    </source>
</evidence>
<dbReference type="Pfam" id="PF00528">
    <property type="entry name" value="BPD_transp_1"/>
    <property type="match status" value="1"/>
</dbReference>
<dbReference type="EMBL" id="WEGH01000001">
    <property type="protein sequence ID" value="MQY02208.1"/>
    <property type="molecule type" value="Genomic_DNA"/>
</dbReference>
<evidence type="ECO:0000313" key="11">
    <source>
        <dbReference type="Proteomes" id="UP000487268"/>
    </source>
</evidence>
<keyword evidence="4 8" id="KW-0812">Transmembrane</keyword>
<reference evidence="10 11" key="1">
    <citation type="submission" date="2019-10" db="EMBL/GenBank/DDBJ databases">
        <title>Actinomadura rubteroloni sp. nov. and Actinomadura macrotermitis sp. nov., isolated from the gut of fungus growing-termite Macrotermes natalensis.</title>
        <authorList>
            <person name="Benndorf R."/>
            <person name="Martin K."/>
            <person name="Kuefner M."/>
            <person name="De Beer W."/>
            <person name="Kaster A.-K."/>
            <person name="Vollmers J."/>
            <person name="Poulsen M."/>
            <person name="Beemelmanns C."/>
        </authorList>
    </citation>
    <scope>NUCLEOTIDE SEQUENCE [LARGE SCALE GENOMIC DNA]</scope>
    <source>
        <strain evidence="10 11">RB68</strain>
    </source>
</reference>